<dbReference type="PANTHER" id="PTHR35936">
    <property type="entry name" value="MEMBRANE-BOUND LYTIC MUREIN TRANSGLYCOSYLASE F"/>
    <property type="match status" value="1"/>
</dbReference>
<dbReference type="InterPro" id="IPR022455">
    <property type="entry name" value="Methanol_oxidation_MoxJ"/>
</dbReference>
<dbReference type="SUPFAM" id="SSF53850">
    <property type="entry name" value="Periplasmic binding protein-like II"/>
    <property type="match status" value="1"/>
</dbReference>
<evidence type="ECO:0000259" key="3">
    <source>
        <dbReference type="SMART" id="SM00062"/>
    </source>
</evidence>
<evidence type="ECO:0000313" key="5">
    <source>
        <dbReference type="Proteomes" id="UP000019760"/>
    </source>
</evidence>
<dbReference type="Pfam" id="PF00497">
    <property type="entry name" value="SBP_bac_3"/>
    <property type="match status" value="1"/>
</dbReference>
<accession>A0A023D517</accession>
<sequence length="291" mass="31584">MFSFRSTLSTRFILAAACLGMAVAPGVGHAVGDPAAKSDGDKVLRICASTQNAPFSRSDASGFEDKIMTVVADAMGLKPVFVWSNRPQIYAVQEQLDKNQCDVVMGVDSGDTRVLTTVPVYRAGYVFITRADHDAITGFDDPKLKTAGHIAMSLHSPAQPVMVKEKIYYNNVPYLYSLIGFHSPRNQYADVSPDKIVSEVASGNAGVGIAFEPEVARYVHESNVKLRVTPIEDNQTGSDGRAIPQRFDEAMGVRKDDAPLRDALNKAIDASRSKIDAILHEEGFVSYPLNS</sequence>
<keyword evidence="5" id="KW-1185">Reference proteome</keyword>
<dbReference type="OrthoDB" id="176845at2"/>
<reference evidence="4 5" key="2">
    <citation type="journal article" date="2014" name="FEMS Microbiol. Lett.">
        <title>Draft genomic DNA sequence of the facultatively methylotrophic bacterium Acidomonas methanolica type strain MB58.</title>
        <authorList>
            <person name="Higashiura N."/>
            <person name="Hadano H."/>
            <person name="Hirakawa H."/>
            <person name="Matsutani M."/>
            <person name="Takabe S."/>
            <person name="Matsushita K."/>
            <person name="Azuma Y."/>
        </authorList>
    </citation>
    <scope>NUCLEOTIDE SEQUENCE [LARGE SCALE GENOMIC DNA]</scope>
    <source>
        <strain evidence="4 5">MB58</strain>
    </source>
</reference>
<dbReference type="InterPro" id="IPR001638">
    <property type="entry name" value="Solute-binding_3/MltF_N"/>
</dbReference>
<dbReference type="Gene3D" id="3.40.190.10">
    <property type="entry name" value="Periplasmic binding protein-like II"/>
    <property type="match status" value="2"/>
</dbReference>
<dbReference type="AlphaFoldDB" id="A0A023D517"/>
<dbReference type="GO" id="GO:0042597">
    <property type="term" value="C:periplasmic space"/>
    <property type="evidence" value="ECO:0007669"/>
    <property type="project" value="InterPro"/>
</dbReference>
<reference evidence="5" key="1">
    <citation type="journal article" date="2014" name="FEMS Microbiol. Lett.">
        <title>Draft Genomic DNA Sequence of the Facultatively Methylotrophic Bacterium Acidomonas methanolica type strain MB58.</title>
        <authorList>
            <person name="Higashiura N."/>
            <person name="Hadano H."/>
            <person name="Hirakawa H."/>
            <person name="Matsutani M."/>
            <person name="Takabe S."/>
            <person name="Matsushita K."/>
            <person name="Azuma Y."/>
        </authorList>
    </citation>
    <scope>NUCLEOTIDE SEQUENCE [LARGE SCALE GENOMIC DNA]</scope>
    <source>
        <strain evidence="5">MB58</strain>
    </source>
</reference>
<evidence type="ECO:0000313" key="4">
    <source>
        <dbReference type="EMBL" id="GAJ29248.1"/>
    </source>
</evidence>
<dbReference type="NCBIfam" id="TIGR03870">
    <property type="entry name" value="ABC_MoxJ"/>
    <property type="match status" value="1"/>
</dbReference>
<dbReference type="PANTHER" id="PTHR35936:SF17">
    <property type="entry name" value="ARGININE-BINDING EXTRACELLULAR PROTEIN ARTP"/>
    <property type="match status" value="1"/>
</dbReference>
<dbReference type="RefSeq" id="WP_042058880.1">
    <property type="nucleotide sequence ID" value="NZ_BAND01000057.1"/>
</dbReference>
<protein>
    <submittedName>
        <fullName evidence="4">Extracellular solute-binding protein</fullName>
    </submittedName>
</protein>
<comment type="caution">
    <text evidence="4">The sequence shown here is derived from an EMBL/GenBank/DDBJ whole genome shotgun (WGS) entry which is preliminary data.</text>
</comment>
<name>A0A023D517_ACIMT</name>
<feature type="chain" id="PRO_5030001378" evidence="2">
    <location>
        <begin position="31"/>
        <end position="291"/>
    </location>
</feature>
<dbReference type="EMBL" id="BAND01000057">
    <property type="protein sequence ID" value="GAJ29248.1"/>
    <property type="molecule type" value="Genomic_DNA"/>
</dbReference>
<feature type="signal peptide" evidence="2">
    <location>
        <begin position="1"/>
        <end position="30"/>
    </location>
</feature>
<dbReference type="Proteomes" id="UP000019760">
    <property type="component" value="Unassembled WGS sequence"/>
</dbReference>
<gene>
    <name evidence="4" type="ORF">Amme_057_005</name>
</gene>
<dbReference type="SMART" id="SM00062">
    <property type="entry name" value="PBPb"/>
    <property type="match status" value="1"/>
</dbReference>
<dbReference type="GO" id="GO:0046170">
    <property type="term" value="P:methanol catabolic process"/>
    <property type="evidence" value="ECO:0007669"/>
    <property type="project" value="InterPro"/>
</dbReference>
<feature type="domain" description="Solute-binding protein family 3/N-terminal" evidence="3">
    <location>
        <begin position="43"/>
        <end position="282"/>
    </location>
</feature>
<keyword evidence="1 2" id="KW-0732">Signal</keyword>
<evidence type="ECO:0000256" key="1">
    <source>
        <dbReference type="ARBA" id="ARBA00022729"/>
    </source>
</evidence>
<organism evidence="4 5">
    <name type="scientific">Acidomonas methanolica NBRC 104435</name>
    <dbReference type="NCBI Taxonomy" id="1231351"/>
    <lineage>
        <taxon>Bacteria</taxon>
        <taxon>Pseudomonadati</taxon>
        <taxon>Pseudomonadota</taxon>
        <taxon>Alphaproteobacteria</taxon>
        <taxon>Acetobacterales</taxon>
        <taxon>Acetobacteraceae</taxon>
        <taxon>Acidomonas</taxon>
    </lineage>
</organism>
<proteinExistence type="predicted"/>
<evidence type="ECO:0000256" key="2">
    <source>
        <dbReference type="SAM" id="SignalP"/>
    </source>
</evidence>